<dbReference type="WBParaSite" id="SCUD_0002079801-mRNA-1">
    <property type="protein sequence ID" value="SCUD_0002079801-mRNA-1"/>
    <property type="gene ID" value="SCUD_0002079801"/>
</dbReference>
<keyword evidence="2" id="KW-1185">Reference proteome</keyword>
<dbReference type="EMBL" id="UZAK01045047">
    <property type="protein sequence ID" value="VDP73381.1"/>
    <property type="molecule type" value="Genomic_DNA"/>
</dbReference>
<protein>
    <submittedName>
        <fullName evidence="3">Ovule protein</fullName>
    </submittedName>
</protein>
<reference evidence="1 2" key="2">
    <citation type="submission" date="2018-11" db="EMBL/GenBank/DDBJ databases">
        <authorList>
            <consortium name="Pathogen Informatics"/>
        </authorList>
    </citation>
    <scope>NUCLEOTIDE SEQUENCE [LARGE SCALE GENOMIC DNA]</scope>
    <source>
        <strain evidence="1">Dakar</strain>
        <strain evidence="2">Dakar, Senegal</strain>
    </source>
</reference>
<proteinExistence type="predicted"/>
<gene>
    <name evidence="1" type="ORF">SCUD_LOCUS20795</name>
</gene>
<name>A0A183L0E7_9TREM</name>
<evidence type="ECO:0000313" key="2">
    <source>
        <dbReference type="Proteomes" id="UP000279833"/>
    </source>
</evidence>
<reference evidence="3" key="1">
    <citation type="submission" date="2016-06" db="UniProtKB">
        <authorList>
            <consortium name="WormBaseParasite"/>
        </authorList>
    </citation>
    <scope>IDENTIFICATION</scope>
</reference>
<accession>A0A183L0E7</accession>
<evidence type="ECO:0000313" key="1">
    <source>
        <dbReference type="EMBL" id="VDP73381.1"/>
    </source>
</evidence>
<dbReference type="AlphaFoldDB" id="A0A183L0E7"/>
<dbReference type="Proteomes" id="UP000279833">
    <property type="component" value="Unassembled WGS sequence"/>
</dbReference>
<sequence>MLNIVHRTRRIRCKEKQYSCESVHSYNCQLLHTMIELFYWHNILPLLTHSHNHQVFLRHHDKP</sequence>
<organism evidence="3">
    <name type="scientific">Schistosoma curassoni</name>
    <dbReference type="NCBI Taxonomy" id="6186"/>
    <lineage>
        <taxon>Eukaryota</taxon>
        <taxon>Metazoa</taxon>
        <taxon>Spiralia</taxon>
        <taxon>Lophotrochozoa</taxon>
        <taxon>Platyhelminthes</taxon>
        <taxon>Trematoda</taxon>
        <taxon>Digenea</taxon>
        <taxon>Strigeidida</taxon>
        <taxon>Schistosomatoidea</taxon>
        <taxon>Schistosomatidae</taxon>
        <taxon>Schistosoma</taxon>
    </lineage>
</organism>
<evidence type="ECO:0000313" key="3">
    <source>
        <dbReference type="WBParaSite" id="SCUD_0002079801-mRNA-1"/>
    </source>
</evidence>